<dbReference type="Proteomes" id="UP000265520">
    <property type="component" value="Unassembled WGS sequence"/>
</dbReference>
<keyword evidence="2" id="KW-1185">Reference proteome</keyword>
<proteinExistence type="predicted"/>
<feature type="non-terminal residue" evidence="1">
    <location>
        <position position="1"/>
    </location>
</feature>
<accession>A0A392RWM9</accession>
<sequence>ILSSRGTFGAENIIFGSLRRAPDEAAPCVLCCGGLPSDSCAARRDELHRAQEVLRHAPGTVV</sequence>
<evidence type="ECO:0000313" key="2">
    <source>
        <dbReference type="Proteomes" id="UP000265520"/>
    </source>
</evidence>
<dbReference type="EMBL" id="LXQA010274293">
    <property type="protein sequence ID" value="MCI39976.1"/>
    <property type="molecule type" value="Genomic_DNA"/>
</dbReference>
<dbReference type="AlphaFoldDB" id="A0A392RWM9"/>
<organism evidence="1 2">
    <name type="scientific">Trifolium medium</name>
    <dbReference type="NCBI Taxonomy" id="97028"/>
    <lineage>
        <taxon>Eukaryota</taxon>
        <taxon>Viridiplantae</taxon>
        <taxon>Streptophyta</taxon>
        <taxon>Embryophyta</taxon>
        <taxon>Tracheophyta</taxon>
        <taxon>Spermatophyta</taxon>
        <taxon>Magnoliopsida</taxon>
        <taxon>eudicotyledons</taxon>
        <taxon>Gunneridae</taxon>
        <taxon>Pentapetalae</taxon>
        <taxon>rosids</taxon>
        <taxon>fabids</taxon>
        <taxon>Fabales</taxon>
        <taxon>Fabaceae</taxon>
        <taxon>Papilionoideae</taxon>
        <taxon>50 kb inversion clade</taxon>
        <taxon>NPAAA clade</taxon>
        <taxon>Hologalegina</taxon>
        <taxon>IRL clade</taxon>
        <taxon>Trifolieae</taxon>
        <taxon>Trifolium</taxon>
    </lineage>
</organism>
<reference evidence="1 2" key="1">
    <citation type="journal article" date="2018" name="Front. Plant Sci.">
        <title>Red Clover (Trifolium pratense) and Zigzag Clover (T. medium) - A Picture of Genomic Similarities and Differences.</title>
        <authorList>
            <person name="Dluhosova J."/>
            <person name="Istvanek J."/>
            <person name="Nedelnik J."/>
            <person name="Repkova J."/>
        </authorList>
    </citation>
    <scope>NUCLEOTIDE SEQUENCE [LARGE SCALE GENOMIC DNA]</scope>
    <source>
        <strain evidence="2">cv. 10/8</strain>
        <tissue evidence="1">Leaf</tissue>
    </source>
</reference>
<name>A0A392RWM9_9FABA</name>
<comment type="caution">
    <text evidence="1">The sequence shown here is derived from an EMBL/GenBank/DDBJ whole genome shotgun (WGS) entry which is preliminary data.</text>
</comment>
<evidence type="ECO:0000313" key="1">
    <source>
        <dbReference type="EMBL" id="MCI39976.1"/>
    </source>
</evidence>
<protein>
    <submittedName>
        <fullName evidence="1">Uncharacterized protein</fullName>
    </submittedName>
</protein>